<keyword evidence="3" id="KW-0227">DNA damage</keyword>
<dbReference type="InterPro" id="IPR023170">
    <property type="entry name" value="HhH_base_excis_C"/>
</dbReference>
<evidence type="ECO:0000256" key="4">
    <source>
        <dbReference type="ARBA" id="ARBA00022801"/>
    </source>
</evidence>
<evidence type="ECO:0000256" key="6">
    <source>
        <dbReference type="ARBA" id="ARBA00023239"/>
    </source>
</evidence>
<keyword evidence="4" id="KW-0378">Hydrolase</keyword>
<dbReference type="GO" id="GO:0140078">
    <property type="term" value="F:class I DNA-(apurinic or apyrimidinic site) endonuclease activity"/>
    <property type="evidence" value="ECO:0007669"/>
    <property type="project" value="UniProtKB-EC"/>
</dbReference>
<evidence type="ECO:0000256" key="5">
    <source>
        <dbReference type="ARBA" id="ARBA00023204"/>
    </source>
</evidence>
<evidence type="ECO:0000313" key="11">
    <source>
        <dbReference type="EMBL" id="SVA51596.1"/>
    </source>
</evidence>
<dbReference type="Gene3D" id="1.10.340.30">
    <property type="entry name" value="Hypothetical protein, domain 2"/>
    <property type="match status" value="1"/>
</dbReference>
<dbReference type="EC" id="4.2.99.18" evidence="2"/>
<keyword evidence="6" id="KW-0456">Lyase</keyword>
<keyword evidence="5" id="KW-0234">DNA repair</keyword>
<dbReference type="PANTHER" id="PTHR10242">
    <property type="entry name" value="8-OXOGUANINE DNA GLYCOSYLASE"/>
    <property type="match status" value="1"/>
</dbReference>
<organism evidence="11">
    <name type="scientific">marine metagenome</name>
    <dbReference type="NCBI Taxonomy" id="408172"/>
    <lineage>
        <taxon>unclassified sequences</taxon>
        <taxon>metagenomes</taxon>
        <taxon>ecological metagenomes</taxon>
    </lineage>
</organism>
<sequence length="241" mass="27683">VRLSQVGNTINIEFDPKHKEFVIQAVETYLRVEDDMFSIYDTMSSDQYLKKATSQYRGLHILRQDPWECLVTFICSANNNIPRIRQLIEHICNSAGKHLTDHYGAYRAFPTSSEINNLGEQGLRNLGFGFRAKYIAKAAVMESEGQIAVSQLRGRSYGEILESLVSIPGVGDKVANCVMLFSMDCLEAFPVDVWVRRILRENYVMQEDKVPDSQLRTWSQQHFGPFAGYVNQYLFHKRRMA</sequence>
<evidence type="ECO:0000256" key="8">
    <source>
        <dbReference type="ARBA" id="ARBA00023295"/>
    </source>
</evidence>
<feature type="domain" description="HhH-GPD" evidence="10">
    <location>
        <begin position="75"/>
        <end position="239"/>
    </location>
</feature>
<accession>A0A381WGF2</accession>
<dbReference type="GO" id="GO:0008534">
    <property type="term" value="F:oxidized purine nucleobase lesion DNA N-glycosylase activity"/>
    <property type="evidence" value="ECO:0007669"/>
    <property type="project" value="InterPro"/>
</dbReference>
<protein>
    <recommendedName>
        <fullName evidence="2">DNA-(apurinic or apyrimidinic site) lyase</fullName>
        <ecNumber evidence="2">4.2.99.18</ecNumber>
    </recommendedName>
</protein>
<dbReference type="Pfam" id="PF00730">
    <property type="entry name" value="HhH-GPD"/>
    <property type="match status" value="1"/>
</dbReference>
<dbReference type="GO" id="GO:0006284">
    <property type="term" value="P:base-excision repair"/>
    <property type="evidence" value="ECO:0007669"/>
    <property type="project" value="InterPro"/>
</dbReference>
<dbReference type="Gene3D" id="1.10.1670.10">
    <property type="entry name" value="Helix-hairpin-Helix base-excision DNA repair enzymes (C-terminal)"/>
    <property type="match status" value="1"/>
</dbReference>
<dbReference type="InterPro" id="IPR052054">
    <property type="entry name" value="Oxidative_DNA_repair_enzyme"/>
</dbReference>
<dbReference type="SMART" id="SM00478">
    <property type="entry name" value="ENDO3c"/>
    <property type="match status" value="1"/>
</dbReference>
<dbReference type="AlphaFoldDB" id="A0A381WGF2"/>
<evidence type="ECO:0000259" key="10">
    <source>
        <dbReference type="SMART" id="SM00478"/>
    </source>
</evidence>
<comment type="similarity">
    <text evidence="1">Belongs to the type-1 OGG1 family.</text>
</comment>
<comment type="catalytic activity">
    <reaction evidence="9">
        <text>2'-deoxyribonucleotide-(2'-deoxyribose 5'-phosphate)-2'-deoxyribonucleotide-DNA = a 3'-end 2'-deoxyribonucleotide-(2,3-dehydro-2,3-deoxyribose 5'-phosphate)-DNA + a 5'-end 5'-phospho-2'-deoxyribonucleoside-DNA + H(+)</text>
        <dbReference type="Rhea" id="RHEA:66592"/>
        <dbReference type="Rhea" id="RHEA-COMP:13180"/>
        <dbReference type="Rhea" id="RHEA-COMP:16897"/>
        <dbReference type="Rhea" id="RHEA-COMP:17067"/>
        <dbReference type="ChEBI" id="CHEBI:15378"/>
        <dbReference type="ChEBI" id="CHEBI:136412"/>
        <dbReference type="ChEBI" id="CHEBI:157695"/>
        <dbReference type="ChEBI" id="CHEBI:167181"/>
        <dbReference type="EC" id="4.2.99.18"/>
    </reaction>
</comment>
<dbReference type="Pfam" id="PF07934">
    <property type="entry name" value="OGG_N"/>
    <property type="match status" value="1"/>
</dbReference>
<evidence type="ECO:0000256" key="2">
    <source>
        <dbReference type="ARBA" id="ARBA00012720"/>
    </source>
</evidence>
<evidence type="ECO:0000256" key="9">
    <source>
        <dbReference type="ARBA" id="ARBA00044632"/>
    </source>
</evidence>
<evidence type="ECO:0000256" key="7">
    <source>
        <dbReference type="ARBA" id="ARBA00023268"/>
    </source>
</evidence>
<dbReference type="InterPro" id="IPR012904">
    <property type="entry name" value="OGG_N"/>
</dbReference>
<proteinExistence type="inferred from homology"/>
<keyword evidence="8" id="KW-0326">Glycosidase</keyword>
<evidence type="ECO:0000256" key="1">
    <source>
        <dbReference type="ARBA" id="ARBA00010679"/>
    </source>
</evidence>
<dbReference type="Gene3D" id="3.30.310.260">
    <property type="match status" value="1"/>
</dbReference>
<gene>
    <name evidence="11" type="ORF">METZ01_LOCUS104450</name>
</gene>
<dbReference type="CDD" id="cd00056">
    <property type="entry name" value="ENDO3c"/>
    <property type="match status" value="1"/>
</dbReference>
<dbReference type="SUPFAM" id="SSF48150">
    <property type="entry name" value="DNA-glycosylase"/>
    <property type="match status" value="1"/>
</dbReference>
<dbReference type="InterPro" id="IPR003265">
    <property type="entry name" value="HhH-GPD_domain"/>
</dbReference>
<reference evidence="11" key="1">
    <citation type="submission" date="2018-05" db="EMBL/GenBank/DDBJ databases">
        <authorList>
            <person name="Lanie J.A."/>
            <person name="Ng W.-L."/>
            <person name="Kazmierczak K.M."/>
            <person name="Andrzejewski T.M."/>
            <person name="Davidsen T.M."/>
            <person name="Wayne K.J."/>
            <person name="Tettelin H."/>
            <person name="Glass J.I."/>
            <person name="Rusch D."/>
            <person name="Podicherti R."/>
            <person name="Tsui H.-C.T."/>
            <person name="Winkler M.E."/>
        </authorList>
    </citation>
    <scope>NUCLEOTIDE SEQUENCE</scope>
</reference>
<feature type="non-terminal residue" evidence="11">
    <location>
        <position position="1"/>
    </location>
</feature>
<dbReference type="GO" id="GO:0003684">
    <property type="term" value="F:damaged DNA binding"/>
    <property type="evidence" value="ECO:0007669"/>
    <property type="project" value="InterPro"/>
</dbReference>
<dbReference type="PANTHER" id="PTHR10242:SF2">
    <property type="entry name" value="N-GLYCOSYLASE_DNA LYASE"/>
    <property type="match status" value="1"/>
</dbReference>
<dbReference type="InterPro" id="IPR011257">
    <property type="entry name" value="DNA_glycosylase"/>
</dbReference>
<name>A0A381WGF2_9ZZZZ</name>
<evidence type="ECO:0000256" key="3">
    <source>
        <dbReference type="ARBA" id="ARBA00022763"/>
    </source>
</evidence>
<keyword evidence="7" id="KW-0511">Multifunctional enzyme</keyword>
<dbReference type="GO" id="GO:0006289">
    <property type="term" value="P:nucleotide-excision repair"/>
    <property type="evidence" value="ECO:0007669"/>
    <property type="project" value="InterPro"/>
</dbReference>
<dbReference type="EMBL" id="UINC01011735">
    <property type="protein sequence ID" value="SVA51596.1"/>
    <property type="molecule type" value="Genomic_DNA"/>
</dbReference>